<dbReference type="EMBL" id="QWEA01001203">
    <property type="protein sequence ID" value="RIJ04728.1"/>
    <property type="molecule type" value="Genomic_DNA"/>
</dbReference>
<dbReference type="InterPro" id="IPR036412">
    <property type="entry name" value="HAD-like_sf"/>
</dbReference>
<accession>A0A399PEE9</accession>
<dbReference type="SUPFAM" id="SSF56784">
    <property type="entry name" value="HAD-like"/>
    <property type="match status" value="1"/>
</dbReference>
<reference evidence="1 3" key="1">
    <citation type="submission" date="2018-08" db="EMBL/GenBank/DDBJ databases">
        <title>Genome Sequence of Clavibacter michiganensis Subspecies type strains, and the Atypical Peach-Colored Strains Isolated from Tomato.</title>
        <authorList>
            <person name="Osdaghi E."/>
            <person name="Portier P."/>
            <person name="Briand M."/>
            <person name="Jacques M.-A."/>
        </authorList>
    </citation>
    <scope>NUCLEOTIDE SEQUENCE [LARGE SCALE GENOMIC DNA]</scope>
    <source>
        <strain evidence="1 3">CFBP 6488</strain>
    </source>
</reference>
<organism evidence="1 3">
    <name type="scientific">Clavibacter michiganensis subsp. insidiosus</name>
    <dbReference type="NCBI Taxonomy" id="33014"/>
    <lineage>
        <taxon>Bacteria</taxon>
        <taxon>Bacillati</taxon>
        <taxon>Actinomycetota</taxon>
        <taxon>Actinomycetes</taxon>
        <taxon>Micrococcales</taxon>
        <taxon>Microbacteriaceae</taxon>
        <taxon>Clavibacter</taxon>
    </lineage>
</organism>
<keyword evidence="1" id="KW-0378">Hydrolase</keyword>
<dbReference type="Pfam" id="PF13242">
    <property type="entry name" value="Hydrolase_like"/>
    <property type="match status" value="1"/>
</dbReference>
<gene>
    <name evidence="2" type="ORF">DZF93_11310</name>
    <name evidence="1" type="ORF">DZF93_17620</name>
</gene>
<comment type="caution">
    <text evidence="1">The sequence shown here is derived from an EMBL/GenBank/DDBJ whole genome shotgun (WGS) entry which is preliminary data.</text>
</comment>
<proteinExistence type="predicted"/>
<dbReference type="Proteomes" id="UP000266634">
    <property type="component" value="Unassembled WGS sequence"/>
</dbReference>
<dbReference type="EMBL" id="QWEA01000472">
    <property type="protein sequence ID" value="RIJ25757.1"/>
    <property type="molecule type" value="Genomic_DNA"/>
</dbReference>
<dbReference type="InterPro" id="IPR023214">
    <property type="entry name" value="HAD_sf"/>
</dbReference>
<name>A0A399PEE9_9MICO</name>
<dbReference type="GO" id="GO:0016787">
    <property type="term" value="F:hydrolase activity"/>
    <property type="evidence" value="ECO:0007669"/>
    <property type="project" value="UniProtKB-KW"/>
</dbReference>
<evidence type="ECO:0000313" key="3">
    <source>
        <dbReference type="Proteomes" id="UP000266634"/>
    </source>
</evidence>
<dbReference type="Gene3D" id="3.40.50.1000">
    <property type="entry name" value="HAD superfamily/HAD-like"/>
    <property type="match status" value="1"/>
</dbReference>
<dbReference type="AlphaFoldDB" id="A0A399PEE9"/>
<protein>
    <submittedName>
        <fullName evidence="1">TIGR01457 family HAD-type hydrolase</fullName>
    </submittedName>
</protein>
<feature type="non-terminal residue" evidence="1">
    <location>
        <position position="1"/>
    </location>
</feature>
<sequence length="71" mass="7678">NKIGAHSESTGMIGDRMDTDIIAGIEAGLHTVLVLTGISDRAEIERYPFRPDEVLSGVTELLDPEPVESEL</sequence>
<evidence type="ECO:0000313" key="2">
    <source>
        <dbReference type="EMBL" id="RIJ25757.1"/>
    </source>
</evidence>
<evidence type="ECO:0000313" key="1">
    <source>
        <dbReference type="EMBL" id="RIJ04728.1"/>
    </source>
</evidence>